<comment type="catalytic activity">
    <reaction evidence="1">
        <text>ATP + protein L-histidine = ADP + protein N-phospho-L-histidine.</text>
        <dbReference type="EC" id="2.7.13.3"/>
    </reaction>
</comment>
<keyword evidence="8" id="KW-0472">Membrane</keyword>
<feature type="transmembrane region" description="Helical" evidence="8">
    <location>
        <begin position="489"/>
        <end position="509"/>
    </location>
</feature>
<dbReference type="GO" id="GO:0004673">
    <property type="term" value="F:protein histidine kinase activity"/>
    <property type="evidence" value="ECO:0007669"/>
    <property type="project" value="UniProtKB-EC"/>
</dbReference>
<dbReference type="PROSITE" id="PS50109">
    <property type="entry name" value="HIS_KIN"/>
    <property type="match status" value="1"/>
</dbReference>
<keyword evidence="3" id="KW-0597">Phosphoprotein</keyword>
<dbReference type="AlphaFoldDB" id="A0A366LFF8"/>
<dbReference type="InterPro" id="IPR036890">
    <property type="entry name" value="HATPase_C_sf"/>
</dbReference>
<reference evidence="11 12" key="1">
    <citation type="submission" date="2018-07" db="EMBL/GenBank/DDBJ databases">
        <title>A draft genome of a endophytic bacteria, a new species of Pedobacter.</title>
        <authorList>
            <person name="Zhang Z.D."/>
            <person name="Chen Z.J."/>
        </authorList>
    </citation>
    <scope>NUCLEOTIDE SEQUENCE [LARGE SCALE GENOMIC DNA]</scope>
    <source>
        <strain evidence="11 12">RS10</strain>
    </source>
</reference>
<evidence type="ECO:0000256" key="1">
    <source>
        <dbReference type="ARBA" id="ARBA00000085"/>
    </source>
</evidence>
<keyword evidence="8" id="KW-1133">Transmembrane helix</keyword>
<name>A0A366LFF8_9SPHI</name>
<sequence>MKRAILYIILFLPAILAHAQTSRLDELPMPELRKKLAASKEDTTKVKLQLACGHLMLLKATKGQKDVDSAIRFSNEAEVLSRRLNYHFGIINSLLLRVETLYERGDVKAGLRLAENALLFSRQNKNSDGEARSYHMISKYFSTNSPAELRTRIWYNDKAIAIFRKNKNFHSLADMLTVNADMLFQADRTTEALRFLFEALNLGKGVSLRTVEGIYWNIGRNSFRLGDYENALKYTLLARETARKVNDTTTQVCVINLTIASSYIKKQDYFRSIPYSKEVISTAKKYNDEGFVRAGAYQLASAYTHTNQISKALAVLDEMKSRPGGFLKNIALKIEYINTLGYAKKFQQAKEYVNELESLLPKIYPENIQQIMNVHNALAYYYSETGKVNQAFKHTELHAQLAHKVNYAKGIQTAEYRYYQLVSLKGDKKSALAHFQKEKAIKDSIDNVSKAYQISLLHIENAAMERNRHIELLTKDALIKDIKMKRNELINRVTIGGIIVLLIFTALIFSRYRLKQKSNALLVSQKLEIDKQNAALKHLVSYKNQLLGEKDLLLKEVNHRVKNNLQIVMNLLASKSVYLSSESAQQAILDSQSRVRSIALIHDQLYKSDNITQISLFLYINELVDSLYDFLDNDFDNIEILCEVEDFMIDVSQAIPIGIILNETVTNAMKYAFPNHKKGTITICVKKVGMFVEVEISDDGIGLPINFSLPNENTLGINLLEGLTAQLGGLFRIKNEKGLTIFLKFPLKAPTQLEFSALDNELASEQETLEL</sequence>
<evidence type="ECO:0000259" key="10">
    <source>
        <dbReference type="PROSITE" id="PS50109"/>
    </source>
</evidence>
<feature type="signal peptide" evidence="9">
    <location>
        <begin position="1"/>
        <end position="19"/>
    </location>
</feature>
<dbReference type="RefSeq" id="WP_113946951.1">
    <property type="nucleotide sequence ID" value="NZ_QNQU01000001.1"/>
</dbReference>
<dbReference type="Pfam" id="PF07568">
    <property type="entry name" value="HisKA_2"/>
    <property type="match status" value="1"/>
</dbReference>
<keyword evidence="9" id="KW-0732">Signal</keyword>
<dbReference type="Gene3D" id="3.30.450.20">
    <property type="entry name" value="PAS domain"/>
    <property type="match status" value="1"/>
</dbReference>
<evidence type="ECO:0000256" key="3">
    <source>
        <dbReference type="ARBA" id="ARBA00022553"/>
    </source>
</evidence>
<dbReference type="Proteomes" id="UP000252081">
    <property type="component" value="Unassembled WGS sequence"/>
</dbReference>
<dbReference type="OrthoDB" id="9767435at2"/>
<evidence type="ECO:0000313" key="11">
    <source>
        <dbReference type="EMBL" id="RBQ11872.1"/>
    </source>
</evidence>
<organism evidence="11 12">
    <name type="scientific">Pedobacter miscanthi</name>
    <dbReference type="NCBI Taxonomy" id="2259170"/>
    <lineage>
        <taxon>Bacteria</taxon>
        <taxon>Pseudomonadati</taxon>
        <taxon>Bacteroidota</taxon>
        <taxon>Sphingobacteriia</taxon>
        <taxon>Sphingobacteriales</taxon>
        <taxon>Sphingobacteriaceae</taxon>
        <taxon>Pedobacter</taxon>
    </lineage>
</organism>
<keyword evidence="6" id="KW-0418">Kinase</keyword>
<evidence type="ECO:0000256" key="7">
    <source>
        <dbReference type="ARBA" id="ARBA00022840"/>
    </source>
</evidence>
<keyword evidence="8" id="KW-0812">Transmembrane</keyword>
<dbReference type="InterPro" id="IPR005467">
    <property type="entry name" value="His_kinase_dom"/>
</dbReference>
<dbReference type="SUPFAM" id="SSF48452">
    <property type="entry name" value="TPR-like"/>
    <property type="match status" value="1"/>
</dbReference>
<dbReference type="InterPro" id="IPR003594">
    <property type="entry name" value="HATPase_dom"/>
</dbReference>
<keyword evidence="7" id="KW-0067">ATP-binding</keyword>
<accession>A0A366LFF8</accession>
<evidence type="ECO:0000256" key="6">
    <source>
        <dbReference type="ARBA" id="ARBA00022777"/>
    </source>
</evidence>
<evidence type="ECO:0000256" key="2">
    <source>
        <dbReference type="ARBA" id="ARBA00012438"/>
    </source>
</evidence>
<dbReference type="PANTHER" id="PTHR41523">
    <property type="entry name" value="TWO-COMPONENT SYSTEM SENSOR PROTEIN"/>
    <property type="match status" value="1"/>
</dbReference>
<proteinExistence type="predicted"/>
<dbReference type="PANTHER" id="PTHR41523:SF8">
    <property type="entry name" value="ETHYLENE RESPONSE SENSOR PROTEIN"/>
    <property type="match status" value="1"/>
</dbReference>
<dbReference type="InterPro" id="IPR011990">
    <property type="entry name" value="TPR-like_helical_dom_sf"/>
</dbReference>
<evidence type="ECO:0000313" key="12">
    <source>
        <dbReference type="Proteomes" id="UP000252081"/>
    </source>
</evidence>
<dbReference type="SMART" id="SM00387">
    <property type="entry name" value="HATPase_c"/>
    <property type="match status" value="1"/>
</dbReference>
<dbReference type="EMBL" id="QNQU01000001">
    <property type="protein sequence ID" value="RBQ11872.1"/>
    <property type="molecule type" value="Genomic_DNA"/>
</dbReference>
<dbReference type="Pfam" id="PF02518">
    <property type="entry name" value="HATPase_c"/>
    <property type="match status" value="1"/>
</dbReference>
<evidence type="ECO:0000256" key="9">
    <source>
        <dbReference type="SAM" id="SignalP"/>
    </source>
</evidence>
<keyword evidence="12" id="KW-1185">Reference proteome</keyword>
<dbReference type="EC" id="2.7.13.3" evidence="2"/>
<feature type="domain" description="Histidine kinase" evidence="10">
    <location>
        <begin position="556"/>
        <end position="749"/>
    </location>
</feature>
<dbReference type="Gene3D" id="3.30.565.10">
    <property type="entry name" value="Histidine kinase-like ATPase, C-terminal domain"/>
    <property type="match status" value="1"/>
</dbReference>
<dbReference type="InterPro" id="IPR011495">
    <property type="entry name" value="Sig_transdc_His_kin_sub2_dim/P"/>
</dbReference>
<comment type="caution">
    <text evidence="11">The sequence shown here is derived from an EMBL/GenBank/DDBJ whole genome shotgun (WGS) entry which is preliminary data.</text>
</comment>
<dbReference type="GO" id="GO:0005524">
    <property type="term" value="F:ATP binding"/>
    <property type="evidence" value="ECO:0007669"/>
    <property type="project" value="UniProtKB-KW"/>
</dbReference>
<evidence type="ECO:0000256" key="8">
    <source>
        <dbReference type="SAM" id="Phobius"/>
    </source>
</evidence>
<dbReference type="Gene3D" id="1.25.40.10">
    <property type="entry name" value="Tetratricopeptide repeat domain"/>
    <property type="match status" value="1"/>
</dbReference>
<evidence type="ECO:0000256" key="4">
    <source>
        <dbReference type="ARBA" id="ARBA00022679"/>
    </source>
</evidence>
<keyword evidence="4" id="KW-0808">Transferase</keyword>
<protein>
    <recommendedName>
        <fullName evidence="2">histidine kinase</fullName>
        <ecNumber evidence="2">2.7.13.3</ecNumber>
    </recommendedName>
</protein>
<evidence type="ECO:0000256" key="5">
    <source>
        <dbReference type="ARBA" id="ARBA00022741"/>
    </source>
</evidence>
<dbReference type="SUPFAM" id="SSF55874">
    <property type="entry name" value="ATPase domain of HSP90 chaperone/DNA topoisomerase II/histidine kinase"/>
    <property type="match status" value="1"/>
</dbReference>
<feature type="chain" id="PRO_5016976313" description="histidine kinase" evidence="9">
    <location>
        <begin position="20"/>
        <end position="771"/>
    </location>
</feature>
<gene>
    <name evidence="11" type="ORF">DRW42_00945</name>
</gene>
<keyword evidence="5" id="KW-0547">Nucleotide-binding</keyword>